<dbReference type="FunFam" id="3.30.565.10:FF:000006">
    <property type="entry name" value="Sensor histidine kinase WalK"/>
    <property type="match status" value="1"/>
</dbReference>
<dbReference type="EC" id="2.7.13.3" evidence="3"/>
<gene>
    <name evidence="14" type="ORF">GM661_08990</name>
</gene>
<protein>
    <recommendedName>
        <fullName evidence="3">histidine kinase</fullName>
        <ecNumber evidence="3">2.7.13.3</ecNumber>
    </recommendedName>
</protein>
<evidence type="ECO:0000313" key="15">
    <source>
        <dbReference type="Proteomes" id="UP000665020"/>
    </source>
</evidence>
<dbReference type="Gene3D" id="3.30.565.10">
    <property type="entry name" value="Histidine kinase-like ATPase, C-terminal domain"/>
    <property type="match status" value="1"/>
</dbReference>
<dbReference type="InterPro" id="IPR050428">
    <property type="entry name" value="TCS_sensor_his_kinase"/>
</dbReference>
<comment type="subcellular location">
    <subcellularLocation>
        <location evidence="2">Membrane</location>
        <topology evidence="2">Multi-pass membrane protein</topology>
    </subcellularLocation>
</comment>
<evidence type="ECO:0000256" key="7">
    <source>
        <dbReference type="ARBA" id="ARBA00022777"/>
    </source>
</evidence>
<dbReference type="SUPFAM" id="SSF47384">
    <property type="entry name" value="Homodimeric domain of signal transducing histidine kinase"/>
    <property type="match status" value="1"/>
</dbReference>
<proteinExistence type="predicted"/>
<reference evidence="14" key="1">
    <citation type="submission" date="2019-12" db="EMBL/GenBank/DDBJ databases">
        <authorList>
            <person name="zhang j."/>
            <person name="sun C.M."/>
        </authorList>
    </citation>
    <scope>NUCLEOTIDE SEQUENCE</scope>
    <source>
        <strain evidence="14">NS-1</strain>
    </source>
</reference>
<feature type="transmembrane region" description="Helical" evidence="11">
    <location>
        <begin position="18"/>
        <end position="37"/>
    </location>
</feature>
<dbReference type="InterPro" id="IPR004358">
    <property type="entry name" value="Sig_transdc_His_kin-like_C"/>
</dbReference>
<evidence type="ECO:0000256" key="4">
    <source>
        <dbReference type="ARBA" id="ARBA00022553"/>
    </source>
</evidence>
<dbReference type="SUPFAM" id="SSF158472">
    <property type="entry name" value="HAMP domain-like"/>
    <property type="match status" value="1"/>
</dbReference>
<evidence type="ECO:0000256" key="9">
    <source>
        <dbReference type="ARBA" id="ARBA00023012"/>
    </source>
</evidence>
<dbReference type="PANTHER" id="PTHR45436">
    <property type="entry name" value="SENSOR HISTIDINE KINASE YKOH"/>
    <property type="match status" value="1"/>
</dbReference>
<evidence type="ECO:0000256" key="3">
    <source>
        <dbReference type="ARBA" id="ARBA00012438"/>
    </source>
</evidence>
<dbReference type="InterPro" id="IPR005467">
    <property type="entry name" value="His_kinase_dom"/>
</dbReference>
<dbReference type="InterPro" id="IPR036890">
    <property type="entry name" value="HATPase_C_sf"/>
</dbReference>
<dbReference type="EMBL" id="CP046640">
    <property type="protein sequence ID" value="QTL98101.1"/>
    <property type="molecule type" value="Genomic_DNA"/>
</dbReference>
<dbReference type="InterPro" id="IPR036097">
    <property type="entry name" value="HisK_dim/P_sf"/>
</dbReference>
<evidence type="ECO:0000256" key="10">
    <source>
        <dbReference type="ARBA" id="ARBA00023136"/>
    </source>
</evidence>
<dbReference type="Pfam" id="PF00512">
    <property type="entry name" value="HisKA"/>
    <property type="match status" value="1"/>
</dbReference>
<dbReference type="FunFam" id="1.10.287.130:FF:000001">
    <property type="entry name" value="Two-component sensor histidine kinase"/>
    <property type="match status" value="1"/>
</dbReference>
<dbReference type="KEGG" id="ifn:GM661_08990"/>
<keyword evidence="6 11" id="KW-0812">Transmembrane</keyword>
<dbReference type="SMART" id="SM00304">
    <property type="entry name" value="HAMP"/>
    <property type="match status" value="1"/>
</dbReference>
<keyword evidence="10 11" id="KW-0472">Membrane</keyword>
<evidence type="ECO:0000256" key="8">
    <source>
        <dbReference type="ARBA" id="ARBA00022989"/>
    </source>
</evidence>
<dbReference type="PROSITE" id="PS50885">
    <property type="entry name" value="HAMP"/>
    <property type="match status" value="1"/>
</dbReference>
<evidence type="ECO:0000256" key="2">
    <source>
        <dbReference type="ARBA" id="ARBA00004141"/>
    </source>
</evidence>
<dbReference type="Pfam" id="PF02518">
    <property type="entry name" value="HATPase_c"/>
    <property type="match status" value="1"/>
</dbReference>
<dbReference type="CDD" id="cd06225">
    <property type="entry name" value="HAMP"/>
    <property type="match status" value="1"/>
</dbReference>
<organism evidence="14 15">
    <name type="scientific">Iocasia fonsfrigidae</name>
    <dbReference type="NCBI Taxonomy" id="2682810"/>
    <lineage>
        <taxon>Bacteria</taxon>
        <taxon>Bacillati</taxon>
        <taxon>Bacillota</taxon>
        <taxon>Clostridia</taxon>
        <taxon>Halanaerobiales</taxon>
        <taxon>Halanaerobiaceae</taxon>
        <taxon>Iocasia</taxon>
    </lineage>
</organism>
<dbReference type="GO" id="GO:0005886">
    <property type="term" value="C:plasma membrane"/>
    <property type="evidence" value="ECO:0007669"/>
    <property type="project" value="TreeGrafter"/>
</dbReference>
<dbReference type="AlphaFoldDB" id="A0A8A7K9F7"/>
<keyword evidence="8 11" id="KW-1133">Transmembrane helix</keyword>
<evidence type="ECO:0000259" key="12">
    <source>
        <dbReference type="PROSITE" id="PS50109"/>
    </source>
</evidence>
<feature type="domain" description="HAMP" evidence="13">
    <location>
        <begin position="182"/>
        <end position="236"/>
    </location>
</feature>
<dbReference type="SMART" id="SM00387">
    <property type="entry name" value="HATPase_c"/>
    <property type="match status" value="1"/>
</dbReference>
<dbReference type="PANTHER" id="PTHR45436:SF15">
    <property type="entry name" value="SENSOR HISTIDINE KINASE CUSS"/>
    <property type="match status" value="1"/>
</dbReference>
<dbReference type="PRINTS" id="PR00344">
    <property type="entry name" value="BCTRLSENSOR"/>
</dbReference>
<dbReference type="RefSeq" id="WP_230869680.1">
    <property type="nucleotide sequence ID" value="NZ_CP046640.1"/>
</dbReference>
<keyword evidence="5" id="KW-0808">Transferase</keyword>
<sequence>MKNRDVYKRISLKSILTIWYMLILLLVLTIFSLFLYFHMKSELYQEVASFLQIEVASINNELKEENIEEQQFVDLFKNFNNKYSTLAFYSESGRLLLGDLENNIIKRKITGSSFYKIVMGSEYKWAIICKPRIVKGEIAGYTVLARALMHEEKTLKKLLAIIFFGLPLTLLIASGGGYFLARQALLPIDKISHTARKISHSNLSRRIEMGTANNDEIGRLSNTLNELLARLDKAFYRQKQFTADASHELRTPIAVIRAQVEEVLDKRKVTNEEYHEVLIAIKKQVEHMGNLVSQMLMLSRADDNQTNIEKESFDLDFLISVLIEEMHSIAQSKNIVLKKELANANEPLIIEADMSLITQLLLNLIDNAIKYSYSDGIVIIKANMMSKYVKIDVIDQGPGISAEHLQNIFERFYRVDKSRSRKEGGSGLGLSICRWIVEAHNGKITVDSQVGKGTSFSVYLPK</sequence>
<evidence type="ECO:0000259" key="13">
    <source>
        <dbReference type="PROSITE" id="PS50885"/>
    </source>
</evidence>
<evidence type="ECO:0000256" key="11">
    <source>
        <dbReference type="SAM" id="Phobius"/>
    </source>
</evidence>
<dbReference type="InterPro" id="IPR003594">
    <property type="entry name" value="HATPase_dom"/>
</dbReference>
<dbReference type="Pfam" id="PF00672">
    <property type="entry name" value="HAMP"/>
    <property type="match status" value="1"/>
</dbReference>
<dbReference type="Proteomes" id="UP000665020">
    <property type="component" value="Chromosome"/>
</dbReference>
<dbReference type="CDD" id="cd00075">
    <property type="entry name" value="HATPase"/>
    <property type="match status" value="1"/>
</dbReference>
<evidence type="ECO:0000313" key="14">
    <source>
        <dbReference type="EMBL" id="QTL98101.1"/>
    </source>
</evidence>
<keyword evidence="7" id="KW-0418">Kinase</keyword>
<dbReference type="Gene3D" id="1.10.287.130">
    <property type="match status" value="1"/>
</dbReference>
<dbReference type="Gene3D" id="6.10.340.10">
    <property type="match status" value="1"/>
</dbReference>
<keyword evidence="4" id="KW-0597">Phosphoprotein</keyword>
<dbReference type="GO" id="GO:0000155">
    <property type="term" value="F:phosphorelay sensor kinase activity"/>
    <property type="evidence" value="ECO:0007669"/>
    <property type="project" value="InterPro"/>
</dbReference>
<feature type="domain" description="Histidine kinase" evidence="12">
    <location>
        <begin position="244"/>
        <end position="462"/>
    </location>
</feature>
<keyword evidence="15" id="KW-1185">Reference proteome</keyword>
<feature type="transmembrane region" description="Helical" evidence="11">
    <location>
        <begin position="158"/>
        <end position="181"/>
    </location>
</feature>
<accession>A0A8A7K9F7</accession>
<dbReference type="SUPFAM" id="SSF55874">
    <property type="entry name" value="ATPase domain of HSP90 chaperone/DNA topoisomerase II/histidine kinase"/>
    <property type="match status" value="1"/>
</dbReference>
<evidence type="ECO:0000256" key="6">
    <source>
        <dbReference type="ARBA" id="ARBA00022692"/>
    </source>
</evidence>
<dbReference type="CDD" id="cd00082">
    <property type="entry name" value="HisKA"/>
    <property type="match status" value="1"/>
</dbReference>
<comment type="catalytic activity">
    <reaction evidence="1">
        <text>ATP + protein L-histidine = ADP + protein N-phospho-L-histidine.</text>
        <dbReference type="EC" id="2.7.13.3"/>
    </reaction>
</comment>
<name>A0A8A7K9F7_9FIRM</name>
<dbReference type="InterPro" id="IPR003661">
    <property type="entry name" value="HisK_dim/P_dom"/>
</dbReference>
<dbReference type="InterPro" id="IPR003660">
    <property type="entry name" value="HAMP_dom"/>
</dbReference>
<evidence type="ECO:0000256" key="5">
    <source>
        <dbReference type="ARBA" id="ARBA00022679"/>
    </source>
</evidence>
<dbReference type="PROSITE" id="PS50109">
    <property type="entry name" value="HIS_KIN"/>
    <property type="match status" value="1"/>
</dbReference>
<keyword evidence="9" id="KW-0902">Two-component regulatory system</keyword>
<evidence type="ECO:0000256" key="1">
    <source>
        <dbReference type="ARBA" id="ARBA00000085"/>
    </source>
</evidence>
<dbReference type="SMART" id="SM00388">
    <property type="entry name" value="HisKA"/>
    <property type="match status" value="1"/>
</dbReference>